<dbReference type="EMBL" id="BAABIE010000001">
    <property type="protein sequence ID" value="GAA4737738.1"/>
    <property type="molecule type" value="Genomic_DNA"/>
</dbReference>
<sequence length="121" mass="13220">MALADDDKVAAAKAYVDALVSHDATHVRLHPDCTRTELGIKTGRSGGHIARSLTFGPQFRLIHQVSDFSATVDGDRVDTSYLVHVQPKFLRLSSRVTESFDLDEVGRITKIIATFSAPVRG</sequence>
<keyword evidence="3" id="KW-1185">Reference proteome</keyword>
<dbReference type="InterPro" id="IPR058334">
    <property type="entry name" value="DUF8021"/>
</dbReference>
<dbReference type="Pfam" id="PF26061">
    <property type="entry name" value="DUF8021"/>
    <property type="match status" value="1"/>
</dbReference>
<accession>A0ABP8YU37</accession>
<dbReference type="Proteomes" id="UP001500822">
    <property type="component" value="Unassembled WGS sequence"/>
</dbReference>
<comment type="caution">
    <text evidence="2">The sequence shown here is derived from an EMBL/GenBank/DDBJ whole genome shotgun (WGS) entry which is preliminary data.</text>
</comment>
<evidence type="ECO:0000259" key="1">
    <source>
        <dbReference type="Pfam" id="PF26061"/>
    </source>
</evidence>
<evidence type="ECO:0000313" key="2">
    <source>
        <dbReference type="EMBL" id="GAA4737738.1"/>
    </source>
</evidence>
<proteinExistence type="predicted"/>
<evidence type="ECO:0000313" key="3">
    <source>
        <dbReference type="Proteomes" id="UP001500822"/>
    </source>
</evidence>
<dbReference type="RefSeq" id="WP_345312033.1">
    <property type="nucleotide sequence ID" value="NZ_BAABIE010000001.1"/>
</dbReference>
<reference evidence="3" key="1">
    <citation type="journal article" date="2019" name="Int. J. Syst. Evol. Microbiol.">
        <title>The Global Catalogue of Microorganisms (GCM) 10K type strain sequencing project: providing services to taxonomists for standard genome sequencing and annotation.</title>
        <authorList>
            <consortium name="The Broad Institute Genomics Platform"/>
            <consortium name="The Broad Institute Genome Sequencing Center for Infectious Disease"/>
            <person name="Wu L."/>
            <person name="Ma J."/>
        </authorList>
    </citation>
    <scope>NUCLEOTIDE SEQUENCE [LARGE SCALE GENOMIC DNA]</scope>
    <source>
        <strain evidence="3">JCM 18077</strain>
    </source>
</reference>
<protein>
    <recommendedName>
        <fullName evidence="1">DUF8021 domain-containing protein</fullName>
    </recommendedName>
</protein>
<organism evidence="2 3">
    <name type="scientific">Gordonia alkaliphila</name>
    <dbReference type="NCBI Taxonomy" id="1053547"/>
    <lineage>
        <taxon>Bacteria</taxon>
        <taxon>Bacillati</taxon>
        <taxon>Actinomycetota</taxon>
        <taxon>Actinomycetes</taxon>
        <taxon>Mycobacteriales</taxon>
        <taxon>Gordoniaceae</taxon>
        <taxon>Gordonia</taxon>
    </lineage>
</organism>
<feature type="domain" description="DUF8021" evidence="1">
    <location>
        <begin position="8"/>
        <end position="114"/>
    </location>
</feature>
<gene>
    <name evidence="2" type="ORF">GCM10023217_00970</name>
</gene>
<name>A0ABP8YU37_9ACTN</name>